<keyword evidence="2" id="KW-1185">Reference proteome</keyword>
<sequence length="75" mass="8178">MSVTISEPRLTDVEVLSKLHHTYQAGVKFFHGGKNPALVLSVTVHQLLLIGQSCVLYALQTTCIYSGSLFLTEAT</sequence>
<accession>A0AAE1CT06</accession>
<gene>
    <name evidence="1" type="ORF">RRG08_004830</name>
</gene>
<evidence type="ECO:0000313" key="1">
    <source>
        <dbReference type="EMBL" id="KAK3732639.1"/>
    </source>
</evidence>
<dbReference type="Proteomes" id="UP001283361">
    <property type="component" value="Unassembled WGS sequence"/>
</dbReference>
<comment type="caution">
    <text evidence="1">The sequence shown here is derived from an EMBL/GenBank/DDBJ whole genome shotgun (WGS) entry which is preliminary data.</text>
</comment>
<dbReference type="AlphaFoldDB" id="A0AAE1CT06"/>
<reference evidence="1" key="1">
    <citation type="journal article" date="2023" name="G3 (Bethesda)">
        <title>A reference genome for the long-term kleptoplast-retaining sea slug Elysia crispata morphotype clarki.</title>
        <authorList>
            <person name="Eastman K.E."/>
            <person name="Pendleton A.L."/>
            <person name="Shaikh M.A."/>
            <person name="Suttiyut T."/>
            <person name="Ogas R."/>
            <person name="Tomko P."/>
            <person name="Gavelis G."/>
            <person name="Widhalm J.R."/>
            <person name="Wisecaver J.H."/>
        </authorList>
    </citation>
    <scope>NUCLEOTIDE SEQUENCE</scope>
    <source>
        <strain evidence="1">ECLA1</strain>
    </source>
</reference>
<organism evidence="1 2">
    <name type="scientific">Elysia crispata</name>
    <name type="common">lettuce slug</name>
    <dbReference type="NCBI Taxonomy" id="231223"/>
    <lineage>
        <taxon>Eukaryota</taxon>
        <taxon>Metazoa</taxon>
        <taxon>Spiralia</taxon>
        <taxon>Lophotrochozoa</taxon>
        <taxon>Mollusca</taxon>
        <taxon>Gastropoda</taxon>
        <taxon>Heterobranchia</taxon>
        <taxon>Euthyneura</taxon>
        <taxon>Panpulmonata</taxon>
        <taxon>Sacoglossa</taxon>
        <taxon>Placobranchoidea</taxon>
        <taxon>Plakobranchidae</taxon>
        <taxon>Elysia</taxon>
    </lineage>
</organism>
<evidence type="ECO:0000313" key="2">
    <source>
        <dbReference type="Proteomes" id="UP001283361"/>
    </source>
</evidence>
<protein>
    <submittedName>
        <fullName evidence="1">Uncharacterized protein</fullName>
    </submittedName>
</protein>
<name>A0AAE1CT06_9GAST</name>
<proteinExistence type="predicted"/>
<dbReference type="EMBL" id="JAWDGP010006947">
    <property type="protein sequence ID" value="KAK3732639.1"/>
    <property type="molecule type" value="Genomic_DNA"/>
</dbReference>